<protein>
    <recommendedName>
        <fullName evidence="3">Endonuclease/exonuclease/phosphatase domain-containing protein</fullName>
    </recommendedName>
</protein>
<name>A0AAD1SC78_PELCU</name>
<feature type="non-terminal residue" evidence="1">
    <location>
        <position position="1"/>
    </location>
</feature>
<dbReference type="Gene3D" id="3.60.10.10">
    <property type="entry name" value="Endonuclease/exonuclease/phosphatase"/>
    <property type="match status" value="1"/>
</dbReference>
<dbReference type="AlphaFoldDB" id="A0AAD1SC78"/>
<evidence type="ECO:0008006" key="3">
    <source>
        <dbReference type="Google" id="ProtNLM"/>
    </source>
</evidence>
<reference evidence="1" key="1">
    <citation type="submission" date="2022-03" db="EMBL/GenBank/DDBJ databases">
        <authorList>
            <person name="Alioto T."/>
            <person name="Alioto T."/>
            <person name="Gomez Garrido J."/>
        </authorList>
    </citation>
    <scope>NUCLEOTIDE SEQUENCE</scope>
</reference>
<feature type="non-terminal residue" evidence="1">
    <location>
        <position position="89"/>
    </location>
</feature>
<dbReference type="InterPro" id="IPR036691">
    <property type="entry name" value="Endo/exonu/phosph_ase_sf"/>
</dbReference>
<proteinExistence type="predicted"/>
<evidence type="ECO:0000313" key="2">
    <source>
        <dbReference type="Proteomes" id="UP001295444"/>
    </source>
</evidence>
<dbReference type="SUPFAM" id="SSF56219">
    <property type="entry name" value="DNase I-like"/>
    <property type="match status" value="1"/>
</dbReference>
<dbReference type="Proteomes" id="UP001295444">
    <property type="component" value="Chromosome 05"/>
</dbReference>
<organism evidence="1 2">
    <name type="scientific">Pelobates cultripes</name>
    <name type="common">Western spadefoot toad</name>
    <dbReference type="NCBI Taxonomy" id="61616"/>
    <lineage>
        <taxon>Eukaryota</taxon>
        <taxon>Metazoa</taxon>
        <taxon>Chordata</taxon>
        <taxon>Craniata</taxon>
        <taxon>Vertebrata</taxon>
        <taxon>Euteleostomi</taxon>
        <taxon>Amphibia</taxon>
        <taxon>Batrachia</taxon>
        <taxon>Anura</taxon>
        <taxon>Pelobatoidea</taxon>
        <taxon>Pelobatidae</taxon>
        <taxon>Pelobates</taxon>
    </lineage>
</organism>
<keyword evidence="2" id="KW-1185">Reference proteome</keyword>
<sequence length="89" mass="9891">KRTGVAIIFAHTVPFLSTATQADPLGRFLFVKGTIADHKYTFATIYSPNKGQHWFLATTLTRLERFREGTLVLAGDLNLPLDPRVDSST</sequence>
<accession>A0AAD1SC78</accession>
<gene>
    <name evidence="1" type="ORF">PECUL_23A052892</name>
</gene>
<evidence type="ECO:0000313" key="1">
    <source>
        <dbReference type="EMBL" id="CAH2295567.1"/>
    </source>
</evidence>
<dbReference type="EMBL" id="OW240916">
    <property type="protein sequence ID" value="CAH2295567.1"/>
    <property type="molecule type" value="Genomic_DNA"/>
</dbReference>